<evidence type="ECO:0000313" key="6">
    <source>
        <dbReference type="EMBL" id="KAL2918213.1"/>
    </source>
</evidence>
<keyword evidence="2" id="KW-0235">DNA replication</keyword>
<gene>
    <name evidence="6" type="primary">RFC2</name>
    <name evidence="6" type="ORF">HK105_202140</name>
</gene>
<keyword evidence="7" id="KW-1185">Reference proteome</keyword>
<accession>A0ABR4NFA4</accession>
<dbReference type="Gene3D" id="1.20.272.10">
    <property type="match status" value="1"/>
</dbReference>
<dbReference type="EMBL" id="JADGIZ020000007">
    <property type="protein sequence ID" value="KAL2918213.1"/>
    <property type="molecule type" value="Genomic_DNA"/>
</dbReference>
<keyword evidence="3" id="KW-0547">Nucleotide-binding</keyword>
<dbReference type="Pfam" id="PF00004">
    <property type="entry name" value="AAA"/>
    <property type="match status" value="1"/>
</dbReference>
<dbReference type="PANTHER" id="PTHR11669:SF20">
    <property type="entry name" value="REPLICATION FACTOR C SUBUNIT 4"/>
    <property type="match status" value="1"/>
</dbReference>
<name>A0ABR4NFA4_9FUNG</name>
<protein>
    <submittedName>
        <fullName evidence="6">Subunit of heteropentameric Replication factor C (RF-C)</fullName>
    </submittedName>
</protein>
<dbReference type="CDD" id="cd00009">
    <property type="entry name" value="AAA"/>
    <property type="match status" value="1"/>
</dbReference>
<dbReference type="NCBIfam" id="NF001679">
    <property type="entry name" value="PRK00440.1"/>
    <property type="match status" value="1"/>
</dbReference>
<dbReference type="InterPro" id="IPR003959">
    <property type="entry name" value="ATPase_AAA_core"/>
</dbReference>
<keyword evidence="4" id="KW-0067">ATP-binding</keyword>
<evidence type="ECO:0000256" key="2">
    <source>
        <dbReference type="ARBA" id="ARBA00022705"/>
    </source>
</evidence>
<evidence type="ECO:0000259" key="5">
    <source>
        <dbReference type="SMART" id="SM00382"/>
    </source>
</evidence>
<dbReference type="InterPro" id="IPR047854">
    <property type="entry name" value="RFC_lid"/>
</dbReference>
<evidence type="ECO:0000313" key="7">
    <source>
        <dbReference type="Proteomes" id="UP001527925"/>
    </source>
</evidence>
<evidence type="ECO:0000256" key="3">
    <source>
        <dbReference type="ARBA" id="ARBA00022741"/>
    </source>
</evidence>
<dbReference type="Proteomes" id="UP001527925">
    <property type="component" value="Unassembled WGS sequence"/>
</dbReference>
<dbReference type="InterPro" id="IPR050238">
    <property type="entry name" value="DNA_Rep/Repair_Clamp_Loader"/>
</dbReference>
<dbReference type="Pfam" id="PF08542">
    <property type="entry name" value="Rep_fac_C"/>
    <property type="match status" value="1"/>
</dbReference>
<dbReference type="InterPro" id="IPR027417">
    <property type="entry name" value="P-loop_NTPase"/>
</dbReference>
<dbReference type="Pfam" id="PF21960">
    <property type="entry name" value="RCF1-5-like_lid"/>
    <property type="match status" value="1"/>
</dbReference>
<evidence type="ECO:0000256" key="4">
    <source>
        <dbReference type="ARBA" id="ARBA00022840"/>
    </source>
</evidence>
<dbReference type="InterPro" id="IPR003593">
    <property type="entry name" value="AAA+_ATPase"/>
</dbReference>
<comment type="similarity">
    <text evidence="1">Belongs to the activator 1 small subunits family.</text>
</comment>
<comment type="caution">
    <text evidence="6">The sequence shown here is derived from an EMBL/GenBank/DDBJ whole genome shotgun (WGS) entry which is preliminary data.</text>
</comment>
<proteinExistence type="inferred from homology"/>
<evidence type="ECO:0000256" key="1">
    <source>
        <dbReference type="ARBA" id="ARBA00005378"/>
    </source>
</evidence>
<dbReference type="Gene3D" id="3.40.50.300">
    <property type="entry name" value="P-loop containing nucleotide triphosphate hydrolases"/>
    <property type="match status" value="1"/>
</dbReference>
<reference evidence="6 7" key="1">
    <citation type="submission" date="2023-09" db="EMBL/GenBank/DDBJ databases">
        <title>Pangenome analysis of Batrachochytrium dendrobatidis and related Chytrids.</title>
        <authorList>
            <person name="Yacoub M.N."/>
            <person name="Stajich J.E."/>
            <person name="James T.Y."/>
        </authorList>
    </citation>
    <scope>NUCLEOTIDE SEQUENCE [LARGE SCALE GENOMIC DNA]</scope>
    <source>
        <strain evidence="6 7">JEL0888</strain>
    </source>
</reference>
<feature type="domain" description="AAA+ ATPase" evidence="5">
    <location>
        <begin position="39"/>
        <end position="169"/>
    </location>
</feature>
<dbReference type="PANTHER" id="PTHR11669">
    <property type="entry name" value="REPLICATION FACTOR C / DNA POLYMERASE III GAMMA-TAU SUBUNIT"/>
    <property type="match status" value="1"/>
</dbReference>
<dbReference type="SUPFAM" id="SSF52540">
    <property type="entry name" value="P-loop containing nucleoside triphosphate hydrolases"/>
    <property type="match status" value="1"/>
</dbReference>
<organism evidence="6 7">
    <name type="scientific">Polyrhizophydium stewartii</name>
    <dbReference type="NCBI Taxonomy" id="2732419"/>
    <lineage>
        <taxon>Eukaryota</taxon>
        <taxon>Fungi</taxon>
        <taxon>Fungi incertae sedis</taxon>
        <taxon>Chytridiomycota</taxon>
        <taxon>Chytridiomycota incertae sedis</taxon>
        <taxon>Chytridiomycetes</taxon>
        <taxon>Rhizophydiales</taxon>
        <taxon>Rhizophydiales incertae sedis</taxon>
        <taxon>Polyrhizophydium</taxon>
    </lineage>
</organism>
<sequence>MSDDGPWTERYRPRSLAQVSAQEDAVAVLSRTLSGQSLNLPHMLFYGPPGTGKTSMILALARELYGPAGLKGRLLELNASDERGIDVIREKVKTFAKVAVSANPAAGPPFKIIVLDEADSMTADAQSALRRIMENYSKITRFCLICNYVSRIIDPLASRCAKIRFKPIPMPSVIDRLEFICTSEGLAFDPDALEFLASTSGGDLRRAITLLQSIRRTSLNARVTKQAVAEISGIIPDDVMDGVTRAWTSKDVEALEAQVRSLVRMGHSAVQFIQQFSDRLAADPHLADRQKSRVALMLGQTDRALVDGADEHLQMLKVLISTMVY</sequence>
<dbReference type="InterPro" id="IPR008921">
    <property type="entry name" value="DNA_pol3_clamp-load_cplx_C"/>
</dbReference>
<dbReference type="SMART" id="SM00382">
    <property type="entry name" value="AAA"/>
    <property type="match status" value="1"/>
</dbReference>
<dbReference type="Gene3D" id="1.10.8.60">
    <property type="match status" value="1"/>
</dbReference>
<dbReference type="SUPFAM" id="SSF48019">
    <property type="entry name" value="post-AAA+ oligomerization domain-like"/>
    <property type="match status" value="1"/>
</dbReference>
<dbReference type="InterPro" id="IPR013748">
    <property type="entry name" value="Rep_factorC_C"/>
</dbReference>
<dbReference type="CDD" id="cd18140">
    <property type="entry name" value="HLD_clamp_RFC"/>
    <property type="match status" value="1"/>
</dbReference>